<keyword evidence="5" id="KW-0573">Peptidoglycan synthesis</keyword>
<evidence type="ECO:0000313" key="9">
    <source>
        <dbReference type="EMBL" id="GMK46703.1"/>
    </source>
</evidence>
<feature type="transmembrane region" description="Helical" evidence="8">
    <location>
        <begin position="182"/>
        <end position="204"/>
    </location>
</feature>
<comment type="caution">
    <text evidence="9">The sequence shown here is derived from an EMBL/GenBank/DDBJ whole genome shotgun (WGS) entry which is preliminary data.</text>
</comment>
<comment type="subcellular location">
    <subcellularLocation>
        <location evidence="1">Cell membrane</location>
        <topology evidence="1">Multi-pass membrane protein</topology>
    </subcellularLocation>
</comment>
<evidence type="ECO:0000256" key="7">
    <source>
        <dbReference type="ARBA" id="ARBA00023136"/>
    </source>
</evidence>
<evidence type="ECO:0000256" key="2">
    <source>
        <dbReference type="ARBA" id="ARBA00022475"/>
    </source>
</evidence>
<evidence type="ECO:0000313" key="10">
    <source>
        <dbReference type="Proteomes" id="UP001285921"/>
    </source>
</evidence>
<feature type="transmembrane region" description="Helical" evidence="8">
    <location>
        <begin position="155"/>
        <end position="176"/>
    </location>
</feature>
<feature type="transmembrane region" description="Helical" evidence="8">
    <location>
        <begin position="92"/>
        <end position="111"/>
    </location>
</feature>
<keyword evidence="2" id="KW-1003">Cell membrane</keyword>
<gene>
    <name evidence="9" type="ORF">PghCCS26_38320</name>
</gene>
<feature type="transmembrane region" description="Helical" evidence="8">
    <location>
        <begin position="405"/>
        <end position="425"/>
    </location>
</feature>
<name>A0ABQ6NQ58_9BACL</name>
<dbReference type="PANTHER" id="PTHR47019:SF1">
    <property type="entry name" value="LIPID II FLIPPASE MURJ"/>
    <property type="match status" value="1"/>
</dbReference>
<evidence type="ECO:0000256" key="3">
    <source>
        <dbReference type="ARBA" id="ARBA00022692"/>
    </source>
</evidence>
<evidence type="ECO:0000256" key="4">
    <source>
        <dbReference type="ARBA" id="ARBA00022960"/>
    </source>
</evidence>
<evidence type="ECO:0000256" key="1">
    <source>
        <dbReference type="ARBA" id="ARBA00004651"/>
    </source>
</evidence>
<proteinExistence type="predicted"/>
<evidence type="ECO:0000256" key="6">
    <source>
        <dbReference type="ARBA" id="ARBA00022989"/>
    </source>
</evidence>
<dbReference type="EMBL" id="BTCL01000014">
    <property type="protein sequence ID" value="GMK46703.1"/>
    <property type="molecule type" value="Genomic_DNA"/>
</dbReference>
<evidence type="ECO:0000256" key="5">
    <source>
        <dbReference type="ARBA" id="ARBA00022984"/>
    </source>
</evidence>
<evidence type="ECO:0000256" key="8">
    <source>
        <dbReference type="SAM" id="Phobius"/>
    </source>
</evidence>
<keyword evidence="10" id="KW-1185">Reference proteome</keyword>
<accession>A0ABQ6NQ58</accession>
<organism evidence="9 10">
    <name type="scientific">Paenibacillus glycanilyticus</name>
    <dbReference type="NCBI Taxonomy" id="126569"/>
    <lineage>
        <taxon>Bacteria</taxon>
        <taxon>Bacillati</taxon>
        <taxon>Bacillota</taxon>
        <taxon>Bacilli</taxon>
        <taxon>Bacillales</taxon>
        <taxon>Paenibacillaceae</taxon>
        <taxon>Paenibacillus</taxon>
    </lineage>
</organism>
<feature type="transmembrane region" description="Helical" evidence="8">
    <location>
        <begin position="123"/>
        <end position="143"/>
    </location>
</feature>
<dbReference type="Proteomes" id="UP001285921">
    <property type="component" value="Unassembled WGS sequence"/>
</dbReference>
<dbReference type="InterPro" id="IPR051050">
    <property type="entry name" value="Lipid_II_flippase_MurJ/MviN"/>
</dbReference>
<dbReference type="NCBIfam" id="TIGR01695">
    <property type="entry name" value="murJ_mviN"/>
    <property type="match status" value="1"/>
</dbReference>
<dbReference type="InterPro" id="IPR004268">
    <property type="entry name" value="MurJ"/>
</dbReference>
<dbReference type="PRINTS" id="PR01806">
    <property type="entry name" value="VIRFACTRMVIN"/>
</dbReference>
<dbReference type="RefSeq" id="WP_317980905.1">
    <property type="nucleotide sequence ID" value="NZ_BTCL01000014.1"/>
</dbReference>
<feature type="transmembrane region" description="Helical" evidence="8">
    <location>
        <begin position="341"/>
        <end position="360"/>
    </location>
</feature>
<keyword evidence="7 8" id="KW-0472">Membrane</keyword>
<reference evidence="9 10" key="1">
    <citation type="submission" date="2023-05" db="EMBL/GenBank/DDBJ databases">
        <title>Draft genome of Paenibacillus sp. CCS26.</title>
        <authorList>
            <person name="Akita H."/>
            <person name="Shinto Y."/>
            <person name="Kimura Z."/>
        </authorList>
    </citation>
    <scope>NUCLEOTIDE SEQUENCE [LARGE SCALE GENOMIC DNA]</scope>
    <source>
        <strain evidence="9 10">CCS26</strain>
    </source>
</reference>
<dbReference type="PANTHER" id="PTHR47019">
    <property type="entry name" value="LIPID II FLIPPASE MURJ"/>
    <property type="match status" value="1"/>
</dbReference>
<protein>
    <submittedName>
        <fullName evidence="9">Lipid II flippase MurJ</fullName>
    </submittedName>
</protein>
<feature type="transmembrane region" description="Helical" evidence="8">
    <location>
        <begin position="225"/>
        <end position="248"/>
    </location>
</feature>
<feature type="transmembrane region" description="Helical" evidence="8">
    <location>
        <begin position="478"/>
        <end position="497"/>
    </location>
</feature>
<sequence length="525" mass="58370">MNAKVIVSGAIILFVGNMLSSLLGLSREVLLAAQYGTGMDMDSYLFANTIPAIILSFMSGIFSSGFIPLYIKHRVDYGAEKASLLYSNTINWMLLLLAVVAVNCYVFSPYLSELFAPNKEAQAQIMHLLWILIPTLFFFTLSYAQSMVLNSVNHFLLPALLTLFNNIVMIVFIVFLHNTLGIYSVAWGYLIGTVIQVLVQLPIMRKKKLRYRFYINWKDETIRRLLAMSIPIAGLVVIDQCTVLATRYFAANLAEGSASALNFANRIVMLPVSLFGTAIISSTFPSAVQMFSENKFKEYERLITTTVKSIVLVLVPVMVLCGAFAKYIIRALLERGAFDANATQMTSFAFILAAVGILLYPIRDFFVKLLISRNSMRTPILSSVLYAFVFIASCMLTVPHMAYKGIAISNAVALIVSFAFLVIRYKQLDRDIKIRVSLGFVSKIVSSSVIAAFAAITFQHECLPYLSKWLPSETVGTLLSLAIGLAVYAAIVKGWKIEEINFVYEKMLAKFRYNKKSSVSARSGG</sequence>
<feature type="transmembrane region" description="Helical" evidence="8">
    <location>
        <begin position="309"/>
        <end position="329"/>
    </location>
</feature>
<dbReference type="CDD" id="cd13123">
    <property type="entry name" value="MATE_MurJ_like"/>
    <property type="match status" value="1"/>
</dbReference>
<feature type="transmembrane region" description="Helical" evidence="8">
    <location>
        <begin position="380"/>
        <end position="399"/>
    </location>
</feature>
<keyword evidence="3 8" id="KW-0812">Transmembrane</keyword>
<feature type="transmembrane region" description="Helical" evidence="8">
    <location>
        <begin position="50"/>
        <end position="71"/>
    </location>
</feature>
<feature type="transmembrane region" description="Helical" evidence="8">
    <location>
        <begin position="437"/>
        <end position="458"/>
    </location>
</feature>
<feature type="transmembrane region" description="Helical" evidence="8">
    <location>
        <begin position="268"/>
        <end position="288"/>
    </location>
</feature>
<keyword evidence="6 8" id="KW-1133">Transmembrane helix</keyword>
<dbReference type="Pfam" id="PF03023">
    <property type="entry name" value="MurJ"/>
    <property type="match status" value="1"/>
</dbReference>
<keyword evidence="4" id="KW-0133">Cell shape</keyword>